<organism evidence="1 2">
    <name type="scientific">Georgenia halophila</name>
    <dbReference type="NCBI Taxonomy" id="620889"/>
    <lineage>
        <taxon>Bacteria</taxon>
        <taxon>Bacillati</taxon>
        <taxon>Actinomycetota</taxon>
        <taxon>Actinomycetes</taxon>
        <taxon>Micrococcales</taxon>
        <taxon>Bogoriellaceae</taxon>
        <taxon>Georgenia</taxon>
    </lineage>
</organism>
<dbReference type="Proteomes" id="UP001500622">
    <property type="component" value="Unassembled WGS sequence"/>
</dbReference>
<reference evidence="2" key="1">
    <citation type="journal article" date="2019" name="Int. J. Syst. Evol. Microbiol.">
        <title>The Global Catalogue of Microorganisms (GCM) 10K type strain sequencing project: providing services to taxonomists for standard genome sequencing and annotation.</title>
        <authorList>
            <consortium name="The Broad Institute Genomics Platform"/>
            <consortium name="The Broad Institute Genome Sequencing Center for Infectious Disease"/>
            <person name="Wu L."/>
            <person name="Ma J."/>
        </authorList>
    </citation>
    <scope>NUCLEOTIDE SEQUENCE [LARGE SCALE GENOMIC DNA]</scope>
    <source>
        <strain evidence="2">JCM 17810</strain>
    </source>
</reference>
<accession>A0ABP8LA43</accession>
<sequence>MFALALAVAIQDAPPVLATVCDQLDPDQGHESSVTSTTMAQPSNIDYQHRCTDAPGKLGARSHDSQVCQPPVRAAFVRDAALRAGPLHAVVGALTILGAPGAHLLELLAA</sequence>
<evidence type="ECO:0000313" key="2">
    <source>
        <dbReference type="Proteomes" id="UP001500622"/>
    </source>
</evidence>
<proteinExistence type="predicted"/>
<evidence type="ECO:0008006" key="3">
    <source>
        <dbReference type="Google" id="ProtNLM"/>
    </source>
</evidence>
<name>A0ABP8LA43_9MICO</name>
<keyword evidence="2" id="KW-1185">Reference proteome</keyword>
<protein>
    <recommendedName>
        <fullName evidence="3">Secreted protein</fullName>
    </recommendedName>
</protein>
<comment type="caution">
    <text evidence="1">The sequence shown here is derived from an EMBL/GenBank/DDBJ whole genome shotgun (WGS) entry which is preliminary data.</text>
</comment>
<gene>
    <name evidence="1" type="ORF">GCM10023169_22390</name>
</gene>
<dbReference type="EMBL" id="BAABGN010000009">
    <property type="protein sequence ID" value="GAA4425087.1"/>
    <property type="molecule type" value="Genomic_DNA"/>
</dbReference>
<evidence type="ECO:0000313" key="1">
    <source>
        <dbReference type="EMBL" id="GAA4425087.1"/>
    </source>
</evidence>